<keyword evidence="5 10" id="KW-0547">Nucleotide-binding</keyword>
<evidence type="ECO:0000256" key="9">
    <source>
        <dbReference type="ARBA" id="ARBA00047937"/>
    </source>
</evidence>
<dbReference type="EC" id="6.1.1.14" evidence="10"/>
<evidence type="ECO:0000256" key="3">
    <source>
        <dbReference type="ARBA" id="ARBA00022490"/>
    </source>
</evidence>
<evidence type="ECO:0000256" key="2">
    <source>
        <dbReference type="ARBA" id="ARBA00008226"/>
    </source>
</evidence>
<reference evidence="12 13" key="1">
    <citation type="submission" date="2021-06" db="EMBL/GenBank/DDBJ databases">
        <authorList>
            <person name="Sun Q."/>
            <person name="Li D."/>
        </authorList>
    </citation>
    <scope>NUCLEOTIDE SEQUENCE [LARGE SCALE GENOMIC DNA]</scope>
    <source>
        <strain evidence="12 13">MSJ-40</strain>
    </source>
</reference>
<evidence type="ECO:0000313" key="13">
    <source>
        <dbReference type="Proteomes" id="UP000749471"/>
    </source>
</evidence>
<dbReference type="InterPro" id="IPR008909">
    <property type="entry name" value="DALR_anticod-bd"/>
</dbReference>
<evidence type="ECO:0000256" key="1">
    <source>
        <dbReference type="ARBA" id="ARBA00004496"/>
    </source>
</evidence>
<protein>
    <recommendedName>
        <fullName evidence="10">Glycine--tRNA ligase beta subunit</fullName>
        <ecNumber evidence="10">6.1.1.14</ecNumber>
    </recommendedName>
    <alternativeName>
        <fullName evidence="10">Glycyl-tRNA synthetase beta subunit</fullName>
        <shortName evidence="10">GlyRS</shortName>
    </alternativeName>
</protein>
<comment type="caution">
    <text evidence="12">The sequence shown here is derived from an EMBL/GenBank/DDBJ whole genome shotgun (WGS) entry which is preliminary data.</text>
</comment>
<evidence type="ECO:0000256" key="6">
    <source>
        <dbReference type="ARBA" id="ARBA00022840"/>
    </source>
</evidence>
<feature type="domain" description="DALR anticodon binding" evidence="11">
    <location>
        <begin position="587"/>
        <end position="681"/>
    </location>
</feature>
<comment type="subunit">
    <text evidence="10">Tetramer of two alpha and two beta subunits.</text>
</comment>
<evidence type="ECO:0000313" key="12">
    <source>
        <dbReference type="EMBL" id="MBU5438248.1"/>
    </source>
</evidence>
<dbReference type="HAMAP" id="MF_00255">
    <property type="entry name" value="Gly_tRNA_synth_beta"/>
    <property type="match status" value="1"/>
</dbReference>
<evidence type="ECO:0000256" key="10">
    <source>
        <dbReference type="HAMAP-Rule" id="MF_00255"/>
    </source>
</evidence>
<evidence type="ECO:0000256" key="4">
    <source>
        <dbReference type="ARBA" id="ARBA00022598"/>
    </source>
</evidence>
<dbReference type="GO" id="GO:0004820">
    <property type="term" value="F:glycine-tRNA ligase activity"/>
    <property type="evidence" value="ECO:0007669"/>
    <property type="project" value="UniProtKB-EC"/>
</dbReference>
<dbReference type="InterPro" id="IPR015944">
    <property type="entry name" value="Gly-tRNA-synth_bsu"/>
</dbReference>
<dbReference type="PANTHER" id="PTHR30075:SF2">
    <property type="entry name" value="GLYCINE--TRNA LIGASE, CHLOROPLASTIC_MITOCHONDRIAL 2"/>
    <property type="match status" value="1"/>
</dbReference>
<gene>
    <name evidence="10 12" type="primary">glyS</name>
    <name evidence="12" type="ORF">KQI42_09525</name>
</gene>
<accession>A0ABS6E7N3</accession>
<sequence length="693" mass="79631">MTKKYLLEIGVEELPARYVRDALQQLKDNCAKIFKDERVTYEEINVYSTPRRLVLVAEGLEDKQADLKETLKGPAKRIAFNDDGNPTKALLGFMKGKDIKINNTYIQEYNGEEYVYANIIKNGKNIKEVLNINMINLIKSITFPKSMKWGGKNIRFARPIRWIVSLLDDEIIPFDLEGIKASNITKGHRFLGSNKIEINCVDEYFDLLKDNYVIVDQNKRKETIKYRSEKLAKEKGGNLLPDETLLDEVTNIVEYPTPIIGRIKEEYLSLPKDVIITPMKEHLRFFPVVDDKKRLLPYFITVRNGNEDFIDTVIKGNEKVLGARLEDAKFFYMEDIKVPLDSYVEDLKNIVFQEKLGTLYDKTKRVQKLAAKIGGYLEVGEDTENNIDRAGYLSKADLVTKMVSEFTELQGKMGMEYAKTSGENEIVSLAIYEQYLPRYSGDELPTTTAGAILSIGDKLDSIAGSFAIGIQPTGSQDPFGLRRQALGIINIILDKKLNLSLSELIEFALYIYVEENGLAFDYNKVKLEITEFFNGRIKNMFMDMGIRYDIIDAVISTKTDDIYDMRIRADKLNEWLSKDGLSEILSAFNRVSNLAEKAITDEVKRDLFIEEEEINLYDTFNNIEEKVISFINKKEYDKALDQFVVLREPVDKFFDNVMVMVEDEDIRDNRLGLLKKIYDTMLLICDLSKIVNK</sequence>
<evidence type="ECO:0000256" key="7">
    <source>
        <dbReference type="ARBA" id="ARBA00022917"/>
    </source>
</evidence>
<keyword evidence="7 10" id="KW-0648">Protein biosynthesis</keyword>
<dbReference type="PANTHER" id="PTHR30075">
    <property type="entry name" value="GLYCYL-TRNA SYNTHETASE"/>
    <property type="match status" value="1"/>
</dbReference>
<proteinExistence type="inferred from homology"/>
<comment type="catalytic activity">
    <reaction evidence="9 10">
        <text>tRNA(Gly) + glycine + ATP = glycyl-tRNA(Gly) + AMP + diphosphate</text>
        <dbReference type="Rhea" id="RHEA:16013"/>
        <dbReference type="Rhea" id="RHEA-COMP:9664"/>
        <dbReference type="Rhea" id="RHEA-COMP:9683"/>
        <dbReference type="ChEBI" id="CHEBI:30616"/>
        <dbReference type="ChEBI" id="CHEBI:33019"/>
        <dbReference type="ChEBI" id="CHEBI:57305"/>
        <dbReference type="ChEBI" id="CHEBI:78442"/>
        <dbReference type="ChEBI" id="CHEBI:78522"/>
        <dbReference type="ChEBI" id="CHEBI:456215"/>
        <dbReference type="EC" id="6.1.1.14"/>
    </reaction>
</comment>
<dbReference type="RefSeq" id="WP_216519197.1">
    <property type="nucleotide sequence ID" value="NZ_JAHLPM010000007.1"/>
</dbReference>
<dbReference type="PROSITE" id="PS50861">
    <property type="entry name" value="AA_TRNA_LIGASE_II_GLYAB"/>
    <property type="match status" value="1"/>
</dbReference>
<dbReference type="Proteomes" id="UP000749471">
    <property type="component" value="Unassembled WGS sequence"/>
</dbReference>
<comment type="similarity">
    <text evidence="2 10">Belongs to the class-II aminoacyl-tRNA synthetase family.</text>
</comment>
<dbReference type="Pfam" id="PF05746">
    <property type="entry name" value="DALR_1"/>
    <property type="match status" value="1"/>
</dbReference>
<keyword evidence="13" id="KW-1185">Reference proteome</keyword>
<comment type="subcellular location">
    <subcellularLocation>
        <location evidence="1 10">Cytoplasm</location>
    </subcellularLocation>
</comment>
<evidence type="ECO:0000259" key="11">
    <source>
        <dbReference type="Pfam" id="PF05746"/>
    </source>
</evidence>
<keyword evidence="4 10" id="KW-0436">Ligase</keyword>
<dbReference type="Pfam" id="PF02092">
    <property type="entry name" value="tRNA_synt_2f"/>
    <property type="match status" value="1"/>
</dbReference>
<evidence type="ECO:0000256" key="8">
    <source>
        <dbReference type="ARBA" id="ARBA00023146"/>
    </source>
</evidence>
<dbReference type="EMBL" id="JAHLPM010000007">
    <property type="protein sequence ID" value="MBU5438248.1"/>
    <property type="molecule type" value="Genomic_DNA"/>
</dbReference>
<keyword evidence="8 10" id="KW-0030">Aminoacyl-tRNA synthetase</keyword>
<dbReference type="NCBIfam" id="TIGR00211">
    <property type="entry name" value="glyS"/>
    <property type="match status" value="1"/>
</dbReference>
<organism evidence="12 13">
    <name type="scientific">Tissierella simiarum</name>
    <dbReference type="NCBI Taxonomy" id="2841534"/>
    <lineage>
        <taxon>Bacteria</taxon>
        <taxon>Bacillati</taxon>
        <taxon>Bacillota</taxon>
        <taxon>Tissierellia</taxon>
        <taxon>Tissierellales</taxon>
        <taxon>Tissierellaceae</taxon>
        <taxon>Tissierella</taxon>
    </lineage>
</organism>
<dbReference type="InterPro" id="IPR006194">
    <property type="entry name" value="Gly-tRNA-synth_heterodimer"/>
</dbReference>
<evidence type="ECO:0000256" key="5">
    <source>
        <dbReference type="ARBA" id="ARBA00022741"/>
    </source>
</evidence>
<keyword evidence="6 10" id="KW-0067">ATP-binding</keyword>
<keyword evidence="3 10" id="KW-0963">Cytoplasm</keyword>
<name>A0ABS6E7N3_9FIRM</name>